<reference evidence="4 7" key="1">
    <citation type="submission" date="2022-07" db="EMBL/GenBank/DDBJ databases">
        <authorList>
            <person name="Criscuolo A."/>
        </authorList>
    </citation>
    <scope>NUCLEOTIDE SEQUENCE</scope>
    <source>
        <strain evidence="7">CIP 111951</strain>
        <strain evidence="4">CIP111854</strain>
        <strain evidence="5">CIP111951</strain>
    </source>
</reference>
<dbReference type="Pfam" id="PF25917">
    <property type="entry name" value="BSH_RND"/>
    <property type="match status" value="1"/>
</dbReference>
<dbReference type="EMBL" id="CAMAPC010000001">
    <property type="protein sequence ID" value="CAH9049674.1"/>
    <property type="molecule type" value="Genomic_DNA"/>
</dbReference>
<feature type="coiled-coil region" evidence="2">
    <location>
        <begin position="120"/>
        <end position="168"/>
    </location>
</feature>
<dbReference type="Proteomes" id="UP001152485">
    <property type="component" value="Unassembled WGS sequence"/>
</dbReference>
<dbReference type="PANTHER" id="PTHR30469">
    <property type="entry name" value="MULTIDRUG RESISTANCE PROTEIN MDTA"/>
    <property type="match status" value="1"/>
</dbReference>
<dbReference type="Gene3D" id="1.10.287.470">
    <property type="entry name" value="Helix hairpin bin"/>
    <property type="match status" value="1"/>
</dbReference>
<gene>
    <name evidence="4" type="primary">mdtA_2</name>
    <name evidence="5" type="synonym">mdtA_1</name>
    <name evidence="4" type="ORF">PSECIP111854_00321</name>
    <name evidence="5" type="ORF">PSECIP111951_00426</name>
</gene>
<dbReference type="SUPFAM" id="SSF111369">
    <property type="entry name" value="HlyD-like secretion proteins"/>
    <property type="match status" value="1"/>
</dbReference>
<evidence type="ECO:0000313" key="7">
    <source>
        <dbReference type="Proteomes" id="UP001152485"/>
    </source>
</evidence>
<evidence type="ECO:0000313" key="5">
    <source>
        <dbReference type="EMBL" id="CAH9051601.1"/>
    </source>
</evidence>
<dbReference type="Gene3D" id="2.40.50.100">
    <property type="match status" value="1"/>
</dbReference>
<dbReference type="InterPro" id="IPR058625">
    <property type="entry name" value="MdtA-like_BSH"/>
</dbReference>
<dbReference type="RefSeq" id="WP_261591636.1">
    <property type="nucleotide sequence ID" value="NZ_CAMAPC010000001.1"/>
</dbReference>
<evidence type="ECO:0000259" key="3">
    <source>
        <dbReference type="Pfam" id="PF25917"/>
    </source>
</evidence>
<dbReference type="Proteomes" id="UP001152467">
    <property type="component" value="Unassembled WGS sequence"/>
</dbReference>
<evidence type="ECO:0000313" key="4">
    <source>
        <dbReference type="EMBL" id="CAH9049674.1"/>
    </source>
</evidence>
<feature type="domain" description="Multidrug resistance protein MdtA-like barrel-sandwich hybrid" evidence="3">
    <location>
        <begin position="79"/>
        <end position="198"/>
    </location>
</feature>
<keyword evidence="6" id="KW-1185">Reference proteome</keyword>
<sequence>MKRVFSSLRVRQAIATTVALFFLLVVLDELEKAEQANIKRPTTNNAGPSLHVASVVNIEPVTQLPSLMRLGYVEPLKMTEITSDVSGRIISVTDAFRKGQLLDKSSALLHVDPLPYRVALANAQSQWAQAKTELKNAQTQYDAKSLVVKSAQSQLKLAELQVEQAKVDLNRTVIALPFDGELVQIKANLGEYVGPGSSVASALPKAKREIRVPINIEEFDELDTPLLNKQLTVYSLNKLKTWQGKVTGVSHFSENQQRTLYVSIDSEHSSLPMFGENVYVQLPHKNWQNTYSVPESALTEKYEIWLLDEHNKTYRHKLNEFTMNNGMVYFPMPNPQFKRVVEFPRGYLSQGMELAVKSPMTTKEAL</sequence>
<accession>A0A9W4QR63</accession>
<organism evidence="4 6">
    <name type="scientific">Pseudoalteromonas holothuriae</name>
    <dbReference type="NCBI Taxonomy" id="2963714"/>
    <lineage>
        <taxon>Bacteria</taxon>
        <taxon>Pseudomonadati</taxon>
        <taxon>Pseudomonadota</taxon>
        <taxon>Gammaproteobacteria</taxon>
        <taxon>Alteromonadales</taxon>
        <taxon>Pseudoalteromonadaceae</taxon>
        <taxon>Pseudoalteromonas</taxon>
    </lineage>
</organism>
<name>A0A9W4QR63_9GAMM</name>
<protein>
    <submittedName>
        <fullName evidence="4">Multidrug resistance protein MdtA</fullName>
    </submittedName>
</protein>
<dbReference type="Gene3D" id="2.40.30.170">
    <property type="match status" value="1"/>
</dbReference>
<proteinExistence type="inferred from homology"/>
<keyword evidence="2" id="KW-0175">Coiled coil</keyword>
<evidence type="ECO:0000256" key="1">
    <source>
        <dbReference type="ARBA" id="ARBA00009477"/>
    </source>
</evidence>
<dbReference type="GO" id="GO:0015562">
    <property type="term" value="F:efflux transmembrane transporter activity"/>
    <property type="evidence" value="ECO:0007669"/>
    <property type="project" value="TreeGrafter"/>
</dbReference>
<dbReference type="EMBL" id="CAMAPD010000002">
    <property type="protein sequence ID" value="CAH9051601.1"/>
    <property type="molecule type" value="Genomic_DNA"/>
</dbReference>
<evidence type="ECO:0000256" key="2">
    <source>
        <dbReference type="SAM" id="Coils"/>
    </source>
</evidence>
<comment type="caution">
    <text evidence="4">The sequence shown here is derived from an EMBL/GenBank/DDBJ whole genome shotgun (WGS) entry which is preliminary data.</text>
</comment>
<dbReference type="GO" id="GO:1990281">
    <property type="term" value="C:efflux pump complex"/>
    <property type="evidence" value="ECO:0007669"/>
    <property type="project" value="TreeGrafter"/>
</dbReference>
<evidence type="ECO:0000313" key="6">
    <source>
        <dbReference type="Proteomes" id="UP001152467"/>
    </source>
</evidence>
<dbReference type="AlphaFoldDB" id="A0A9W4QR63"/>
<comment type="similarity">
    <text evidence="1">Belongs to the membrane fusion protein (MFP) (TC 8.A.1) family.</text>
</comment>